<dbReference type="GO" id="GO:0005886">
    <property type="term" value="C:plasma membrane"/>
    <property type="evidence" value="ECO:0000318"/>
    <property type="project" value="GO_Central"/>
</dbReference>
<accession>B9S9W1</accession>
<dbReference type="EC" id="2.4.1.12" evidence="12"/>
<feature type="binding site" evidence="10">
    <location>
        <position position="158"/>
    </location>
    <ligand>
        <name>Mn(2+)</name>
        <dbReference type="ChEBI" id="CHEBI:29035"/>
    </ligand>
</feature>
<protein>
    <submittedName>
        <fullName evidence="12">Cellulose synthase, putative</fullName>
        <ecNumber evidence="12">2.4.1.12</ecNumber>
    </submittedName>
</protein>
<feature type="active site" evidence="8">
    <location>
        <position position="322"/>
    </location>
</feature>
<dbReference type="GO" id="GO:0030244">
    <property type="term" value="P:cellulose biosynthetic process"/>
    <property type="evidence" value="ECO:0000318"/>
    <property type="project" value="GO_Central"/>
</dbReference>
<dbReference type="AlphaFoldDB" id="B9S9W1"/>
<evidence type="ECO:0000256" key="10">
    <source>
        <dbReference type="PIRSR" id="PIRSR605150-3"/>
    </source>
</evidence>
<evidence type="ECO:0000256" key="3">
    <source>
        <dbReference type="ARBA" id="ARBA00022679"/>
    </source>
</evidence>
<dbReference type="InterPro" id="IPR005150">
    <property type="entry name" value="Cellulose_synth"/>
</dbReference>
<feature type="binding site" evidence="10">
    <location>
        <position position="182"/>
    </location>
    <ligand>
        <name>Mn(2+)</name>
        <dbReference type="ChEBI" id="CHEBI:29035"/>
    </ligand>
</feature>
<feature type="binding site" evidence="9">
    <location>
        <position position="17"/>
    </location>
    <ligand>
        <name>UDP-alpha-D-glucose</name>
        <dbReference type="ChEBI" id="CHEBI:58885"/>
    </ligand>
</feature>
<evidence type="ECO:0000256" key="2">
    <source>
        <dbReference type="ARBA" id="ARBA00022676"/>
    </source>
</evidence>
<feature type="transmembrane region" description="Helical" evidence="11">
    <location>
        <begin position="424"/>
        <end position="441"/>
    </location>
</feature>
<name>B9S9W1_RICCO</name>
<dbReference type="InterPro" id="IPR029044">
    <property type="entry name" value="Nucleotide-diphossugar_trans"/>
</dbReference>
<dbReference type="STRING" id="3988.B9S9W1"/>
<evidence type="ECO:0000256" key="1">
    <source>
        <dbReference type="ARBA" id="ARBA00004127"/>
    </source>
</evidence>
<feature type="active site" evidence="8">
    <location>
        <position position="17"/>
    </location>
</feature>
<evidence type="ECO:0000256" key="4">
    <source>
        <dbReference type="ARBA" id="ARBA00022692"/>
    </source>
</evidence>
<evidence type="ECO:0000313" key="13">
    <source>
        <dbReference type="Proteomes" id="UP000008311"/>
    </source>
</evidence>
<evidence type="ECO:0000256" key="7">
    <source>
        <dbReference type="ARBA" id="ARBA00023316"/>
    </source>
</evidence>
<proteinExistence type="predicted"/>
<dbReference type="EMBL" id="EQ973899">
    <property type="protein sequence ID" value="EEF39631.1"/>
    <property type="molecule type" value="Genomic_DNA"/>
</dbReference>
<keyword evidence="4 11" id="KW-0812">Transmembrane</keyword>
<dbReference type="GO" id="GO:0016759">
    <property type="term" value="F:cellulose synthase activity"/>
    <property type="evidence" value="ECO:0000318"/>
    <property type="project" value="GO_Central"/>
</dbReference>
<evidence type="ECO:0000256" key="11">
    <source>
        <dbReference type="SAM" id="Phobius"/>
    </source>
</evidence>
<dbReference type="GO" id="GO:0016760">
    <property type="term" value="F:cellulose synthase (UDP-forming) activity"/>
    <property type="evidence" value="ECO:0007669"/>
    <property type="project" value="UniProtKB-EC"/>
</dbReference>
<dbReference type="GO" id="GO:0012505">
    <property type="term" value="C:endomembrane system"/>
    <property type="evidence" value="ECO:0007669"/>
    <property type="project" value="UniProtKB-SubCell"/>
</dbReference>
<keyword evidence="7" id="KW-0961">Cell wall biogenesis/degradation</keyword>
<feature type="transmembrane region" description="Helical" evidence="11">
    <location>
        <begin position="555"/>
        <end position="577"/>
    </location>
</feature>
<keyword evidence="2 12" id="KW-0328">Glycosyltransferase</keyword>
<dbReference type="Pfam" id="PF03552">
    <property type="entry name" value="Cellulose_synt"/>
    <property type="match status" value="2"/>
</dbReference>
<dbReference type="InParanoid" id="B9S9W1"/>
<feature type="transmembrane region" description="Helical" evidence="11">
    <location>
        <begin position="523"/>
        <end position="543"/>
    </location>
</feature>
<gene>
    <name evidence="12" type="ORF">RCOM_0522750</name>
</gene>
<comment type="subcellular location">
    <subcellularLocation>
        <location evidence="1">Endomembrane system</location>
        <topology evidence="1">Multi-pass membrane protein</topology>
    </subcellularLocation>
</comment>
<keyword evidence="5 11" id="KW-1133">Transmembrane helix</keyword>
<dbReference type="GO" id="GO:0071555">
    <property type="term" value="P:cell wall organization"/>
    <property type="evidence" value="ECO:0007669"/>
    <property type="project" value="UniProtKB-KW"/>
</dbReference>
<dbReference type="GO" id="GO:0009833">
    <property type="term" value="P:plant-type primary cell wall biogenesis"/>
    <property type="evidence" value="ECO:0000318"/>
    <property type="project" value="GO_Central"/>
</dbReference>
<feature type="transmembrane region" description="Helical" evidence="11">
    <location>
        <begin position="394"/>
        <end position="412"/>
    </location>
</feature>
<evidence type="ECO:0000313" key="12">
    <source>
        <dbReference type="EMBL" id="EEF39631.1"/>
    </source>
</evidence>
<evidence type="ECO:0000256" key="9">
    <source>
        <dbReference type="PIRSR" id="PIRSR605150-2"/>
    </source>
</evidence>
<evidence type="ECO:0000256" key="6">
    <source>
        <dbReference type="ARBA" id="ARBA00023136"/>
    </source>
</evidence>
<keyword evidence="13" id="KW-1185">Reference proteome</keyword>
<dbReference type="SUPFAM" id="SSF53448">
    <property type="entry name" value="Nucleotide-diphospho-sugar transferases"/>
    <property type="match status" value="1"/>
</dbReference>
<evidence type="ECO:0000256" key="8">
    <source>
        <dbReference type="PIRSR" id="PIRSR605150-1"/>
    </source>
</evidence>
<dbReference type="PANTHER" id="PTHR13301">
    <property type="entry name" value="X-BOX TRANSCRIPTION FACTOR-RELATED"/>
    <property type="match status" value="1"/>
</dbReference>
<keyword evidence="3 12" id="KW-0808">Transferase</keyword>
<dbReference type="eggNOG" id="ENOG502QS7H">
    <property type="taxonomic scope" value="Eukaryota"/>
</dbReference>
<sequence length="606" mass="69027">MSYNYSTEKLAVYLSDDSGSDLTFYALLEASQFAKYWIPFCKTNKIQPLSPEAYFARNSNAQDIIHPQEWSTVKKLYEEMKKRIESTVERGNILKEMRDQHKGFSEWNNNVTKKDHQPIVQIVIDGRDETAVDSNGCRMPTLVYLAREKRPQYPHHFKAGAMNALIRVSSVISDGPIILNLDCDMYANDSDTILEVLCYFMDEEKGHEIAYVQHPQVFENITKNDLYGLSFKVINKVENAGMSGHGATPYCGTGCFHRRETLCGKKYSEDRKLKLNIDSEKKDVKPKNELEEAAKVVASCSYEENTLWGKEMGLLYGCPVEDVITGLTIQCRGWKSVNYFPQKAAFLGLAPNTLEVALMQYRRWSEGLFQIFISKYCPFIYGHGKLKLGAQLGYCAYFLWAPLSLPTLYYVIVPPLCMLHGIPLFPQVSSQWFVPFAYVFLSRIFYSTGEDLFCGSTVKAWWNLQRMWLIRRTTAFFFAFIDTIAKQLGLSQTGFSITPKVVTDDLLKRYEQEVIEFGSSSTMFTIVATLAMLNLFSLVGVMAKRVIALEAIELLVPQVVLCGLVVMVNLPVYQALFFRHDKGRMPREVMLKSIVIASFACLMPVN</sequence>
<dbReference type="Proteomes" id="UP000008311">
    <property type="component" value="Unassembled WGS sequence"/>
</dbReference>
<evidence type="ECO:0000256" key="5">
    <source>
        <dbReference type="ARBA" id="ARBA00022989"/>
    </source>
</evidence>
<reference evidence="13" key="1">
    <citation type="journal article" date="2010" name="Nat. Biotechnol.">
        <title>Draft genome sequence of the oilseed species Ricinus communis.</title>
        <authorList>
            <person name="Chan A.P."/>
            <person name="Crabtree J."/>
            <person name="Zhao Q."/>
            <person name="Lorenzi H."/>
            <person name="Orvis J."/>
            <person name="Puiu D."/>
            <person name="Melake-Berhan A."/>
            <person name="Jones K.M."/>
            <person name="Redman J."/>
            <person name="Chen G."/>
            <person name="Cahoon E.B."/>
            <person name="Gedil M."/>
            <person name="Stanke M."/>
            <person name="Haas B.J."/>
            <person name="Wortman J.R."/>
            <person name="Fraser-Liggett C.M."/>
            <person name="Ravel J."/>
            <person name="Rabinowicz P.D."/>
        </authorList>
    </citation>
    <scope>NUCLEOTIDE SEQUENCE [LARGE SCALE GENOMIC DNA]</scope>
    <source>
        <strain evidence="13">cv. Hale</strain>
    </source>
</reference>
<keyword evidence="6 11" id="KW-0472">Membrane</keyword>
<organism evidence="12 13">
    <name type="scientific">Ricinus communis</name>
    <name type="common">Castor bean</name>
    <dbReference type="NCBI Taxonomy" id="3988"/>
    <lineage>
        <taxon>Eukaryota</taxon>
        <taxon>Viridiplantae</taxon>
        <taxon>Streptophyta</taxon>
        <taxon>Embryophyta</taxon>
        <taxon>Tracheophyta</taxon>
        <taxon>Spermatophyta</taxon>
        <taxon>Magnoliopsida</taxon>
        <taxon>eudicotyledons</taxon>
        <taxon>Gunneridae</taxon>
        <taxon>Pentapetalae</taxon>
        <taxon>rosids</taxon>
        <taxon>fabids</taxon>
        <taxon>Malpighiales</taxon>
        <taxon>Euphorbiaceae</taxon>
        <taxon>Acalyphoideae</taxon>
        <taxon>Acalypheae</taxon>
        <taxon>Ricinus</taxon>
    </lineage>
</organism>
<dbReference type="Gene3D" id="3.90.550.10">
    <property type="entry name" value="Spore Coat Polysaccharide Biosynthesis Protein SpsA, Chain A"/>
    <property type="match status" value="1"/>
</dbReference>